<reference evidence="1" key="1">
    <citation type="submission" date="2019-10" db="EMBL/GenBank/DDBJ databases">
        <title>Conservation and host-specific expression of non-tandemly repeated heterogenous ribosome RNA gene in arbuscular mycorrhizal fungi.</title>
        <authorList>
            <person name="Maeda T."/>
            <person name="Kobayashi Y."/>
            <person name="Nakagawa T."/>
            <person name="Ezawa T."/>
            <person name="Yamaguchi K."/>
            <person name="Bino T."/>
            <person name="Nishimoto Y."/>
            <person name="Shigenobu S."/>
            <person name="Kawaguchi M."/>
        </authorList>
    </citation>
    <scope>NUCLEOTIDE SEQUENCE</scope>
    <source>
        <strain evidence="1">HR1</strain>
    </source>
</reference>
<gene>
    <name evidence="1" type="ORF">RCL2_002487200</name>
</gene>
<evidence type="ECO:0000313" key="1">
    <source>
        <dbReference type="EMBL" id="GES98317.1"/>
    </source>
</evidence>
<dbReference type="AlphaFoldDB" id="A0A8H3R0I5"/>
<proteinExistence type="predicted"/>
<protein>
    <submittedName>
        <fullName evidence="1">Uncharacterized protein</fullName>
    </submittedName>
</protein>
<name>A0A8H3R0I5_9GLOM</name>
<evidence type="ECO:0000313" key="2">
    <source>
        <dbReference type="Proteomes" id="UP000615446"/>
    </source>
</evidence>
<comment type="caution">
    <text evidence="1">The sequence shown here is derived from an EMBL/GenBank/DDBJ whole genome shotgun (WGS) entry which is preliminary data.</text>
</comment>
<sequence>MNITVKATKLVCKLLEKTSSKVLYSKSSSKKTYSDKASSSKVIPYEAFSNKIVSNETSSTFLANHTHTISRELSESSEYQNRLEYIVHILQIIIQENFVKLVINNEKPVTMHPWYYVWTLDTNYKGYEEKTKQNTETL</sequence>
<accession>A0A8H3R0I5</accession>
<dbReference type="EMBL" id="BLAL01000266">
    <property type="protein sequence ID" value="GES98317.1"/>
    <property type="molecule type" value="Genomic_DNA"/>
</dbReference>
<organism evidence="1 2">
    <name type="scientific">Rhizophagus clarus</name>
    <dbReference type="NCBI Taxonomy" id="94130"/>
    <lineage>
        <taxon>Eukaryota</taxon>
        <taxon>Fungi</taxon>
        <taxon>Fungi incertae sedis</taxon>
        <taxon>Mucoromycota</taxon>
        <taxon>Glomeromycotina</taxon>
        <taxon>Glomeromycetes</taxon>
        <taxon>Glomerales</taxon>
        <taxon>Glomeraceae</taxon>
        <taxon>Rhizophagus</taxon>
    </lineage>
</organism>
<dbReference type="Proteomes" id="UP000615446">
    <property type="component" value="Unassembled WGS sequence"/>
</dbReference>